<dbReference type="OrthoDB" id="226203at2157"/>
<reference evidence="1 2" key="1">
    <citation type="submission" date="2020-12" db="EMBL/GenBank/DDBJ databases">
        <title>Halosimplex halophilum sp. nov. and Halosimplex salinum sp. nov., two new members of the genus Halosimplex.</title>
        <authorList>
            <person name="Cui H.L."/>
        </authorList>
    </citation>
    <scope>NUCLEOTIDE SEQUENCE [LARGE SCALE GENOMIC DNA]</scope>
    <source>
        <strain evidence="1 2">YGH94</strain>
    </source>
</reference>
<dbReference type="Pfam" id="PF25252">
    <property type="entry name" value="DUF7854"/>
    <property type="match status" value="1"/>
</dbReference>
<organism evidence="1 2">
    <name type="scientific">Halosimplex litoreum</name>
    <dbReference type="NCBI Taxonomy" id="1198301"/>
    <lineage>
        <taxon>Archaea</taxon>
        <taxon>Methanobacteriati</taxon>
        <taxon>Methanobacteriota</taxon>
        <taxon>Stenosarchaea group</taxon>
        <taxon>Halobacteria</taxon>
        <taxon>Halobacteriales</taxon>
        <taxon>Haloarculaceae</taxon>
        <taxon>Halosimplex</taxon>
    </lineage>
</organism>
<proteinExistence type="predicted"/>
<dbReference type="GeneID" id="60588889"/>
<name>A0A7U3WBH2_9EURY</name>
<keyword evidence="2" id="KW-1185">Reference proteome</keyword>
<dbReference type="RefSeq" id="WP_198063725.1">
    <property type="nucleotide sequence ID" value="NZ_CP065856.1"/>
</dbReference>
<dbReference type="Proteomes" id="UP000595001">
    <property type="component" value="Chromosome"/>
</dbReference>
<sequence length="101" mass="11258">MDRISALRNVEDALRRFEDGEVDLSELERDVRGTLRTYATEFDGDLAAYRAERTDAAKSGRGNAAVDGTVVLAGSKQGARERVRELVDRPGPFAVERFERD</sequence>
<evidence type="ECO:0000313" key="2">
    <source>
        <dbReference type="Proteomes" id="UP000595001"/>
    </source>
</evidence>
<dbReference type="InterPro" id="IPR057176">
    <property type="entry name" value="DUF7854"/>
</dbReference>
<accession>A0A7U3WBH2</accession>
<evidence type="ECO:0000313" key="1">
    <source>
        <dbReference type="EMBL" id="QPV64967.1"/>
    </source>
</evidence>
<dbReference type="KEGG" id="hlt:I7X12_10310"/>
<dbReference type="AlphaFoldDB" id="A0A7U3WBH2"/>
<protein>
    <submittedName>
        <fullName evidence="1">Uncharacterized protein</fullName>
    </submittedName>
</protein>
<dbReference type="EMBL" id="CP065856">
    <property type="protein sequence ID" value="QPV64967.1"/>
    <property type="molecule type" value="Genomic_DNA"/>
</dbReference>
<gene>
    <name evidence="1" type="ORF">I7X12_10310</name>
</gene>